<comment type="catalytic activity">
    <reaction evidence="11">
        <text>UMP + ATP = UDP + ADP</text>
        <dbReference type="Rhea" id="RHEA:24400"/>
        <dbReference type="ChEBI" id="CHEBI:30616"/>
        <dbReference type="ChEBI" id="CHEBI:57865"/>
        <dbReference type="ChEBI" id="CHEBI:58223"/>
        <dbReference type="ChEBI" id="CHEBI:456216"/>
        <dbReference type="EC" id="2.7.4.14"/>
    </reaction>
</comment>
<dbReference type="PANTHER" id="PTHR23359">
    <property type="entry name" value="NUCLEOTIDE KINASE"/>
    <property type="match status" value="1"/>
</dbReference>
<evidence type="ECO:0000256" key="1">
    <source>
        <dbReference type="ARBA" id="ARBA00007220"/>
    </source>
</evidence>
<dbReference type="EMBL" id="JAVXUO010002884">
    <property type="protein sequence ID" value="KAK2968798.1"/>
    <property type="molecule type" value="Genomic_DNA"/>
</dbReference>
<gene>
    <name evidence="13" type="ORF">RJ640_028191</name>
</gene>
<dbReference type="InterPro" id="IPR006266">
    <property type="entry name" value="UMP_CMP_kinase"/>
</dbReference>
<keyword evidence="14" id="KW-1185">Reference proteome</keyword>
<dbReference type="Pfam" id="PF00406">
    <property type="entry name" value="ADK"/>
    <property type="match status" value="1"/>
</dbReference>
<evidence type="ECO:0000256" key="10">
    <source>
        <dbReference type="ARBA" id="ARBA00031517"/>
    </source>
</evidence>
<keyword evidence="5" id="KW-0547">Nucleotide-binding</keyword>
<dbReference type="InterPro" id="IPR033690">
    <property type="entry name" value="Adenylat_kinase_CS"/>
</dbReference>
<dbReference type="Proteomes" id="UP001187471">
    <property type="component" value="Unassembled WGS sequence"/>
</dbReference>
<dbReference type="Gene3D" id="3.40.50.300">
    <property type="entry name" value="P-loop containing nucleotide triphosphate hydrolases"/>
    <property type="match status" value="1"/>
</dbReference>
<dbReference type="InterPro" id="IPR027417">
    <property type="entry name" value="P-loop_NTPase"/>
</dbReference>
<evidence type="ECO:0000313" key="14">
    <source>
        <dbReference type="Proteomes" id="UP001187471"/>
    </source>
</evidence>
<dbReference type="GO" id="GO:0006207">
    <property type="term" value="P:'de novo' pyrimidine nucleobase biosynthetic process"/>
    <property type="evidence" value="ECO:0007669"/>
    <property type="project" value="InterPro"/>
</dbReference>
<dbReference type="PRINTS" id="PR00094">
    <property type="entry name" value="ADENYLTKNASE"/>
</dbReference>
<proteinExistence type="inferred from homology"/>
<protein>
    <recommendedName>
        <fullName evidence="2">adenylate kinase</fullName>
        <ecNumber evidence="2">2.7.4.3</ecNumber>
    </recommendedName>
    <alternativeName>
        <fullName evidence="10">ATP:AMP phosphotransferase</fullName>
    </alternativeName>
</protein>
<keyword evidence="8" id="KW-0665">Pyrimidine biosynthesis</keyword>
<keyword evidence="7" id="KW-0067">ATP-binding</keyword>
<evidence type="ECO:0000256" key="9">
    <source>
        <dbReference type="ARBA" id="ARBA00023242"/>
    </source>
</evidence>
<dbReference type="GO" id="GO:0005524">
    <property type="term" value="F:ATP binding"/>
    <property type="evidence" value="ECO:0007669"/>
    <property type="project" value="UniProtKB-KW"/>
</dbReference>
<comment type="caution">
    <text evidence="13">The sequence shown here is derived from an EMBL/GenBank/DDBJ whole genome shotgun (WGS) entry which is preliminary data.</text>
</comment>
<organism evidence="13 14">
    <name type="scientific">Escallonia rubra</name>
    <dbReference type="NCBI Taxonomy" id="112253"/>
    <lineage>
        <taxon>Eukaryota</taxon>
        <taxon>Viridiplantae</taxon>
        <taxon>Streptophyta</taxon>
        <taxon>Embryophyta</taxon>
        <taxon>Tracheophyta</taxon>
        <taxon>Spermatophyta</taxon>
        <taxon>Magnoliopsida</taxon>
        <taxon>eudicotyledons</taxon>
        <taxon>Gunneridae</taxon>
        <taxon>Pentapetalae</taxon>
        <taxon>asterids</taxon>
        <taxon>campanulids</taxon>
        <taxon>Escalloniales</taxon>
        <taxon>Escalloniaceae</taxon>
        <taxon>Escallonia</taxon>
    </lineage>
</organism>
<dbReference type="HAMAP" id="MF_00235">
    <property type="entry name" value="Adenylate_kinase_Adk"/>
    <property type="match status" value="1"/>
</dbReference>
<evidence type="ECO:0000256" key="5">
    <source>
        <dbReference type="ARBA" id="ARBA00022741"/>
    </source>
</evidence>
<dbReference type="NCBIfam" id="TIGR01359">
    <property type="entry name" value="UMP_CMP_kin_fam"/>
    <property type="match status" value="1"/>
</dbReference>
<reference evidence="13" key="1">
    <citation type="submission" date="2022-12" db="EMBL/GenBank/DDBJ databases">
        <title>Draft genome assemblies for two species of Escallonia (Escalloniales).</title>
        <authorList>
            <person name="Chanderbali A."/>
            <person name="Dervinis C."/>
            <person name="Anghel I."/>
            <person name="Soltis D."/>
            <person name="Soltis P."/>
            <person name="Zapata F."/>
        </authorList>
    </citation>
    <scope>NUCLEOTIDE SEQUENCE</scope>
    <source>
        <strain evidence="13">UCBG92.1500</strain>
        <tissue evidence="13">Leaf</tissue>
    </source>
</reference>
<evidence type="ECO:0000256" key="8">
    <source>
        <dbReference type="ARBA" id="ARBA00022975"/>
    </source>
</evidence>
<evidence type="ECO:0000256" key="4">
    <source>
        <dbReference type="ARBA" id="ARBA00022679"/>
    </source>
</evidence>
<dbReference type="CDD" id="cd01428">
    <property type="entry name" value="ADK"/>
    <property type="match status" value="1"/>
</dbReference>
<evidence type="ECO:0000256" key="11">
    <source>
        <dbReference type="ARBA" id="ARBA00048116"/>
    </source>
</evidence>
<accession>A0AA88QL96</accession>
<dbReference type="SUPFAM" id="SSF52540">
    <property type="entry name" value="P-loop containing nucleoside triphosphate hydrolases"/>
    <property type="match status" value="1"/>
</dbReference>
<comment type="similarity">
    <text evidence="1 12">Belongs to the adenylate kinase family.</text>
</comment>
<dbReference type="AlphaFoldDB" id="A0AA88QL96"/>
<evidence type="ECO:0000256" key="12">
    <source>
        <dbReference type="RuleBase" id="RU003330"/>
    </source>
</evidence>
<keyword evidence="4 12" id="KW-0808">Transferase</keyword>
<sequence>MGIVAKDAVMKEETARRSEVVANIDWIGMSGGPGSGKGTQCSKIAATYGFCHLSAEELLEKESQSGSEYGALIKALKADGKLVPSEIVIKLLQQAMEENKVKKFLIDGFPRNNENRTAAEKLMQIDPEFVLFFECSEEVMTRRLLNRNQGRADDNQETIQKRFRVYNESTLPVINYYSSKGKVHKIDAEQPVEEVFEAVKRLFFKLGWKVGE</sequence>
<dbReference type="GO" id="GO:0004017">
    <property type="term" value="F:AMP kinase activity"/>
    <property type="evidence" value="ECO:0007669"/>
    <property type="project" value="UniProtKB-EC"/>
</dbReference>
<evidence type="ECO:0000256" key="6">
    <source>
        <dbReference type="ARBA" id="ARBA00022777"/>
    </source>
</evidence>
<keyword evidence="3" id="KW-0963">Cytoplasm</keyword>
<name>A0AA88QL96_9ASTE</name>
<keyword evidence="9" id="KW-0539">Nucleus</keyword>
<dbReference type="PROSITE" id="PS00113">
    <property type="entry name" value="ADENYLATE_KINASE"/>
    <property type="match status" value="1"/>
</dbReference>
<keyword evidence="6 12" id="KW-0418">Kinase</keyword>
<dbReference type="EC" id="2.7.4.3" evidence="2"/>
<dbReference type="GO" id="GO:0006221">
    <property type="term" value="P:pyrimidine nucleotide biosynthetic process"/>
    <property type="evidence" value="ECO:0007669"/>
    <property type="project" value="UniProtKB-KW"/>
</dbReference>
<evidence type="ECO:0000313" key="13">
    <source>
        <dbReference type="EMBL" id="KAK2968798.1"/>
    </source>
</evidence>
<evidence type="ECO:0000256" key="2">
    <source>
        <dbReference type="ARBA" id="ARBA00012955"/>
    </source>
</evidence>
<evidence type="ECO:0000256" key="7">
    <source>
        <dbReference type="ARBA" id="ARBA00022840"/>
    </source>
</evidence>
<evidence type="ECO:0000256" key="3">
    <source>
        <dbReference type="ARBA" id="ARBA00022490"/>
    </source>
</evidence>
<dbReference type="InterPro" id="IPR000850">
    <property type="entry name" value="Adenylat/UMP-CMP_kin"/>
</dbReference>